<evidence type="ECO:0000256" key="6">
    <source>
        <dbReference type="HAMAP-Rule" id="MF_00265"/>
    </source>
</evidence>
<dbReference type="Gene3D" id="3.40.50.1010">
    <property type="entry name" value="5'-nuclease"/>
    <property type="match status" value="1"/>
</dbReference>
<comment type="caution">
    <text evidence="8">The sequence shown here is derived from an EMBL/GenBank/DDBJ whole genome shotgun (WGS) entry which is preliminary data.</text>
</comment>
<dbReference type="GO" id="GO:0016787">
    <property type="term" value="F:hydrolase activity"/>
    <property type="evidence" value="ECO:0007669"/>
    <property type="project" value="UniProtKB-KW"/>
</dbReference>
<dbReference type="GO" id="GO:0004540">
    <property type="term" value="F:RNA nuclease activity"/>
    <property type="evidence" value="ECO:0007669"/>
    <property type="project" value="InterPro"/>
</dbReference>
<name>A0A829HN10_9MYCO</name>
<keyword evidence="5 6" id="KW-0460">Magnesium</keyword>
<evidence type="ECO:0000256" key="5">
    <source>
        <dbReference type="ARBA" id="ARBA00022842"/>
    </source>
</evidence>
<dbReference type="InterPro" id="IPR002716">
    <property type="entry name" value="PIN_dom"/>
</dbReference>
<comment type="function">
    <text evidence="6">Toxic component of a toxin-antitoxin (TA) system. An RNase.</text>
</comment>
<evidence type="ECO:0000313" key="9">
    <source>
        <dbReference type="Proteomes" id="UP000014969"/>
    </source>
</evidence>
<dbReference type="InterPro" id="IPR022907">
    <property type="entry name" value="VapC_family"/>
</dbReference>
<proteinExistence type="inferred from homology"/>
<feature type="binding site" evidence="6">
    <location>
        <position position="6"/>
    </location>
    <ligand>
        <name>Mg(2+)</name>
        <dbReference type="ChEBI" id="CHEBI:18420"/>
    </ligand>
</feature>
<comment type="similarity">
    <text evidence="6">Belongs to the PINc/VapC protein family.</text>
</comment>
<organism evidence="8 9">
    <name type="scientific">Mycobacteroides abscessus subsp. bolletii CRM-0020</name>
    <dbReference type="NCBI Taxonomy" id="1306401"/>
    <lineage>
        <taxon>Bacteria</taxon>
        <taxon>Bacillati</taxon>
        <taxon>Actinomycetota</taxon>
        <taxon>Actinomycetes</taxon>
        <taxon>Mycobacteriales</taxon>
        <taxon>Mycobacteriaceae</taxon>
        <taxon>Mycobacteroides</taxon>
        <taxon>Mycobacteroides abscessus</taxon>
    </lineage>
</organism>
<keyword evidence="6" id="KW-0800">Toxin</keyword>
<keyword evidence="1 6" id="KW-1277">Toxin-antitoxin system</keyword>
<comment type="cofactor">
    <cofactor evidence="6">
        <name>Mg(2+)</name>
        <dbReference type="ChEBI" id="CHEBI:18420"/>
    </cofactor>
</comment>
<evidence type="ECO:0000256" key="1">
    <source>
        <dbReference type="ARBA" id="ARBA00022649"/>
    </source>
</evidence>
<evidence type="ECO:0000256" key="2">
    <source>
        <dbReference type="ARBA" id="ARBA00022722"/>
    </source>
</evidence>
<dbReference type="RefSeq" id="WP_020724466.1">
    <property type="nucleotide sequence ID" value="NZ_ATFQ01000040.1"/>
</dbReference>
<dbReference type="HAMAP" id="MF_00265">
    <property type="entry name" value="VapC_Nob1"/>
    <property type="match status" value="1"/>
</dbReference>
<accession>A0A829HN10</accession>
<dbReference type="EC" id="3.1.-.-" evidence="6"/>
<evidence type="ECO:0000256" key="4">
    <source>
        <dbReference type="ARBA" id="ARBA00022801"/>
    </source>
</evidence>
<evidence type="ECO:0000256" key="3">
    <source>
        <dbReference type="ARBA" id="ARBA00022723"/>
    </source>
</evidence>
<evidence type="ECO:0000259" key="7">
    <source>
        <dbReference type="Pfam" id="PF01850"/>
    </source>
</evidence>
<dbReference type="GO" id="GO:0000287">
    <property type="term" value="F:magnesium ion binding"/>
    <property type="evidence" value="ECO:0007669"/>
    <property type="project" value="UniProtKB-UniRule"/>
</dbReference>
<dbReference type="Proteomes" id="UP000014969">
    <property type="component" value="Unassembled WGS sequence"/>
</dbReference>
<gene>
    <name evidence="6" type="primary">vapC</name>
    <name evidence="8" type="ORF">J108_23480</name>
</gene>
<keyword evidence="4 6" id="KW-0378">Hydrolase</keyword>
<keyword evidence="3 6" id="KW-0479">Metal-binding</keyword>
<dbReference type="GO" id="GO:0090729">
    <property type="term" value="F:toxin activity"/>
    <property type="evidence" value="ECO:0007669"/>
    <property type="project" value="UniProtKB-KW"/>
</dbReference>
<evidence type="ECO:0000313" key="8">
    <source>
        <dbReference type="EMBL" id="EPQ20978.1"/>
    </source>
</evidence>
<dbReference type="InterPro" id="IPR029060">
    <property type="entry name" value="PIN-like_dom_sf"/>
</dbReference>
<feature type="domain" description="PIN" evidence="7">
    <location>
        <begin position="3"/>
        <end position="115"/>
    </location>
</feature>
<dbReference type="EMBL" id="ATFQ01000040">
    <property type="protein sequence ID" value="EPQ20978.1"/>
    <property type="molecule type" value="Genomic_DNA"/>
</dbReference>
<protein>
    <recommendedName>
        <fullName evidence="6">Ribonuclease VapC</fullName>
        <shortName evidence="6">RNase VapC</shortName>
        <ecNumber evidence="6">3.1.-.-</ecNumber>
    </recommendedName>
    <alternativeName>
        <fullName evidence="6">Toxin VapC</fullName>
    </alternativeName>
</protein>
<keyword evidence="2 6" id="KW-0540">Nuclease</keyword>
<feature type="binding site" evidence="6">
    <location>
        <position position="94"/>
    </location>
    <ligand>
        <name>Mg(2+)</name>
        <dbReference type="ChEBI" id="CHEBI:18420"/>
    </ligand>
</feature>
<dbReference type="AlphaFoldDB" id="A0A829HN10"/>
<dbReference type="SUPFAM" id="SSF88723">
    <property type="entry name" value="PIN domain-like"/>
    <property type="match status" value="1"/>
</dbReference>
<reference evidence="8 9" key="1">
    <citation type="journal article" date="2013" name="Genome Announc.">
        <title>Genome Sequence of an Epidemic Isolate of Mycobacterium abscessus subsp. bolletii from Rio de Janeiro, Brazil.</title>
        <authorList>
            <person name="Davidson R.M."/>
            <person name="Reynolds P.R."/>
            <person name="Farias-Hesson E."/>
            <person name="Duarte R.S."/>
            <person name="Jackson M."/>
            <person name="Strong M."/>
        </authorList>
    </citation>
    <scope>NUCLEOTIDE SEQUENCE [LARGE SCALE GENOMIC DNA]</scope>
    <source>
        <strain evidence="8 9">CRM-0020</strain>
    </source>
</reference>
<dbReference type="Pfam" id="PF01850">
    <property type="entry name" value="PIN"/>
    <property type="match status" value="1"/>
</dbReference>
<sequence length="136" mass="14286">MTIVLDASVLIAHANPADEHHWEAGRLLADWASFGYAASVLTLAEFYVGPARTGHLAAAQQMITSLDVTALDIPTGAAAELARIRARHALKMPDAVVLYTAKAHAAALGTFDTRLGAEALRAGLQVAPDYGTGERP</sequence>